<organism evidence="1 2">
    <name type="scientific">Pseudoalteromonas denitrificans DSM 6059</name>
    <dbReference type="NCBI Taxonomy" id="1123010"/>
    <lineage>
        <taxon>Bacteria</taxon>
        <taxon>Pseudomonadati</taxon>
        <taxon>Pseudomonadota</taxon>
        <taxon>Gammaproteobacteria</taxon>
        <taxon>Alteromonadales</taxon>
        <taxon>Pseudoalteromonadaceae</taxon>
        <taxon>Pseudoalteromonas</taxon>
    </lineage>
</organism>
<name>A0A1I1TNF2_9GAMM</name>
<evidence type="ECO:0000313" key="1">
    <source>
        <dbReference type="EMBL" id="SFD60152.1"/>
    </source>
</evidence>
<proteinExistence type="predicted"/>
<dbReference type="Proteomes" id="UP000198862">
    <property type="component" value="Unassembled WGS sequence"/>
</dbReference>
<accession>A0A1I1TNF2</accession>
<dbReference type="EMBL" id="FOLO01000072">
    <property type="protein sequence ID" value="SFD60152.1"/>
    <property type="molecule type" value="Genomic_DNA"/>
</dbReference>
<reference evidence="1 2" key="1">
    <citation type="submission" date="2016-10" db="EMBL/GenBank/DDBJ databases">
        <authorList>
            <person name="de Groot N.N."/>
        </authorList>
    </citation>
    <scope>NUCLEOTIDE SEQUENCE [LARGE SCALE GENOMIC DNA]</scope>
    <source>
        <strain evidence="1 2">DSM 6059</strain>
    </source>
</reference>
<evidence type="ECO:0000313" key="2">
    <source>
        <dbReference type="Proteomes" id="UP000198862"/>
    </source>
</evidence>
<protein>
    <submittedName>
        <fullName evidence="1">Uncharacterized protein</fullName>
    </submittedName>
</protein>
<keyword evidence="2" id="KW-1185">Reference proteome</keyword>
<dbReference type="OrthoDB" id="9133913at2"/>
<dbReference type="RefSeq" id="WP_091991113.1">
    <property type="nucleotide sequence ID" value="NZ_FOLO01000072.1"/>
</dbReference>
<dbReference type="AlphaFoldDB" id="A0A1I1TNF2"/>
<gene>
    <name evidence="1" type="ORF">SAMN02745724_04943</name>
</gene>
<sequence length="60" mass="6584">MKYSIFFLCIILDGCAQNSGVTPTGGVTYMITHQDAIGVKSIRKIKAEAIREANEKCKGY</sequence>